<protein>
    <submittedName>
        <fullName evidence="1">Uncharacterized protein</fullName>
    </submittedName>
</protein>
<keyword evidence="2" id="KW-1185">Reference proteome</keyword>
<sequence>MPVLSIHPDEEGEALEAVLNNAEQVESAPVMKVTNCLVADPHKLLQCIVRCTGLRELHCASTGITFKEIVQIVLPNLKYLNHLEFTLEKRQSHDDMTLISSTIQHSDTMSASMLRLYVEVVGKRRTELIRELVKKMPKLVEVHVHFLRGTLSKAVFWMERIWLENSGMHSFTVTSEVPPEEQREPPADRPSGYERFRKYANVCGNLLLRRNPPTRNCFRLRDLAVRAEPLRPAEPMTVVVNVDESTHEQMGQAGVNNRWDNVHGLCLVLVGRDAASEEFARAGATLQSSLVTFFGNFRSMLTGLKSLKELNVSSFHFGDDLDFTQVLSEAGLTTLTGLSVTPCGIWHEGAIGRLANTCTQLDDLDVRMYTYRKCPRCEQPLELTTEAVSQLNFKGRLTFVNVFQFSSLNFLRHCQISELRMYGICRDPPTRVRTMIHNLRHNELLHCLVLNSSGVLFTDDLMQSLAELKSLRLLCLKSPVPDDIVIVTNFIKALALMSSLLKVIHVHFTENVQAQPQRYTWVRKHESPQQLLLGDAELQDDPEPGRLFTNRPCVVCSVQTFIGLMKPHYKGARTTL</sequence>
<dbReference type="EMBL" id="CM023485">
    <property type="protein sequence ID" value="KAH6931574.1"/>
    <property type="molecule type" value="Genomic_DNA"/>
</dbReference>
<organism evidence="1 2">
    <name type="scientific">Hyalomma asiaticum</name>
    <name type="common">Tick</name>
    <dbReference type="NCBI Taxonomy" id="266040"/>
    <lineage>
        <taxon>Eukaryota</taxon>
        <taxon>Metazoa</taxon>
        <taxon>Ecdysozoa</taxon>
        <taxon>Arthropoda</taxon>
        <taxon>Chelicerata</taxon>
        <taxon>Arachnida</taxon>
        <taxon>Acari</taxon>
        <taxon>Parasitiformes</taxon>
        <taxon>Ixodida</taxon>
        <taxon>Ixodoidea</taxon>
        <taxon>Ixodidae</taxon>
        <taxon>Hyalomminae</taxon>
        <taxon>Hyalomma</taxon>
    </lineage>
</organism>
<name>A0ACB7SCC5_HYAAI</name>
<dbReference type="Proteomes" id="UP000821845">
    <property type="component" value="Chromosome 5"/>
</dbReference>
<accession>A0ACB7SCC5</accession>
<proteinExistence type="predicted"/>
<comment type="caution">
    <text evidence="1">The sequence shown here is derived from an EMBL/GenBank/DDBJ whole genome shotgun (WGS) entry which is preliminary data.</text>
</comment>
<gene>
    <name evidence="1" type="ORF">HPB50_025463</name>
</gene>
<evidence type="ECO:0000313" key="1">
    <source>
        <dbReference type="EMBL" id="KAH6931574.1"/>
    </source>
</evidence>
<reference evidence="1" key="1">
    <citation type="submission" date="2020-05" db="EMBL/GenBank/DDBJ databases">
        <title>Large-scale comparative analyses of tick genomes elucidate their genetic diversity and vector capacities.</title>
        <authorList>
            <person name="Jia N."/>
            <person name="Wang J."/>
            <person name="Shi W."/>
            <person name="Du L."/>
            <person name="Sun Y."/>
            <person name="Zhan W."/>
            <person name="Jiang J."/>
            <person name="Wang Q."/>
            <person name="Zhang B."/>
            <person name="Ji P."/>
            <person name="Sakyi L.B."/>
            <person name="Cui X."/>
            <person name="Yuan T."/>
            <person name="Jiang B."/>
            <person name="Yang W."/>
            <person name="Lam T.T.-Y."/>
            <person name="Chang Q."/>
            <person name="Ding S."/>
            <person name="Wang X."/>
            <person name="Zhu J."/>
            <person name="Ruan X."/>
            <person name="Zhao L."/>
            <person name="Wei J."/>
            <person name="Que T."/>
            <person name="Du C."/>
            <person name="Cheng J."/>
            <person name="Dai P."/>
            <person name="Han X."/>
            <person name="Huang E."/>
            <person name="Gao Y."/>
            <person name="Liu J."/>
            <person name="Shao H."/>
            <person name="Ye R."/>
            <person name="Li L."/>
            <person name="Wei W."/>
            <person name="Wang X."/>
            <person name="Wang C."/>
            <person name="Yang T."/>
            <person name="Huo Q."/>
            <person name="Li W."/>
            <person name="Guo W."/>
            <person name="Chen H."/>
            <person name="Zhou L."/>
            <person name="Ni X."/>
            <person name="Tian J."/>
            <person name="Zhou Y."/>
            <person name="Sheng Y."/>
            <person name="Liu T."/>
            <person name="Pan Y."/>
            <person name="Xia L."/>
            <person name="Li J."/>
            <person name="Zhao F."/>
            <person name="Cao W."/>
        </authorList>
    </citation>
    <scope>NUCLEOTIDE SEQUENCE</scope>
    <source>
        <strain evidence="1">Hyas-2018</strain>
    </source>
</reference>
<evidence type="ECO:0000313" key="2">
    <source>
        <dbReference type="Proteomes" id="UP000821845"/>
    </source>
</evidence>